<comment type="caution">
    <text evidence="1">The sequence shown here is derived from an EMBL/GenBank/DDBJ whole genome shotgun (WGS) entry which is preliminary data.</text>
</comment>
<dbReference type="SUPFAM" id="SSF49899">
    <property type="entry name" value="Concanavalin A-like lectins/glucanases"/>
    <property type="match status" value="1"/>
</dbReference>
<gene>
    <name evidence="1" type="ORF">SDC9_10091</name>
</gene>
<dbReference type="InterPro" id="IPR013320">
    <property type="entry name" value="ConA-like_dom_sf"/>
</dbReference>
<sequence>MLGRSSVFRRGSWKQGVSILGFLIALVSAAPLRAQETLSRQTLRFSDRQWTVRQTAKPEGPGGNVFGGKDLGVLLNQDGSLTLRVFQKDGIWHAGEVTLQQRTGYGEYIFRLRTAPGELDPNLVLGLFTYSGASAYHHREIDIEFSAWGSPNLPVLGQYVIQPYQDPGHLFSFDLSRIKGPASYSFVWIEGRVDFSSWLGYGPRPKGGSPDIIAAWSFADAPAVPRPSPNVHMNLYLANGERPPLGRGALSVTIDSFQFTPAK</sequence>
<evidence type="ECO:0008006" key="2">
    <source>
        <dbReference type="Google" id="ProtNLM"/>
    </source>
</evidence>
<proteinExistence type="predicted"/>
<evidence type="ECO:0000313" key="1">
    <source>
        <dbReference type="EMBL" id="MPL64438.1"/>
    </source>
</evidence>
<accession>A0A644TBY9</accession>
<name>A0A644TBY9_9ZZZZ</name>
<reference evidence="1" key="1">
    <citation type="submission" date="2019-08" db="EMBL/GenBank/DDBJ databases">
        <authorList>
            <person name="Kucharzyk K."/>
            <person name="Murdoch R.W."/>
            <person name="Higgins S."/>
            <person name="Loffler F."/>
        </authorList>
    </citation>
    <scope>NUCLEOTIDE SEQUENCE</scope>
</reference>
<protein>
    <recommendedName>
        <fullName evidence="2">GH16 domain-containing protein</fullName>
    </recommendedName>
</protein>
<dbReference type="EMBL" id="VSSQ01000025">
    <property type="protein sequence ID" value="MPL64438.1"/>
    <property type="molecule type" value="Genomic_DNA"/>
</dbReference>
<organism evidence="1">
    <name type="scientific">bioreactor metagenome</name>
    <dbReference type="NCBI Taxonomy" id="1076179"/>
    <lineage>
        <taxon>unclassified sequences</taxon>
        <taxon>metagenomes</taxon>
        <taxon>ecological metagenomes</taxon>
    </lineage>
</organism>
<dbReference type="Gene3D" id="2.60.120.200">
    <property type="match status" value="1"/>
</dbReference>
<dbReference type="AlphaFoldDB" id="A0A644TBY9"/>